<evidence type="ECO:0000313" key="3">
    <source>
        <dbReference type="Proteomes" id="UP000026962"/>
    </source>
</evidence>
<evidence type="ECO:0000256" key="1">
    <source>
        <dbReference type="SAM" id="MobiDB-lite"/>
    </source>
</evidence>
<evidence type="ECO:0000313" key="2">
    <source>
        <dbReference type="EnsemblPlants" id="OPUNC02G06370.1"/>
    </source>
</evidence>
<feature type="region of interest" description="Disordered" evidence="1">
    <location>
        <begin position="65"/>
        <end position="150"/>
    </location>
</feature>
<dbReference type="HOGENOM" id="CLU_1743493_0_0_1"/>
<organism evidence="2">
    <name type="scientific">Oryza punctata</name>
    <name type="common">Red rice</name>
    <dbReference type="NCBI Taxonomy" id="4537"/>
    <lineage>
        <taxon>Eukaryota</taxon>
        <taxon>Viridiplantae</taxon>
        <taxon>Streptophyta</taxon>
        <taxon>Embryophyta</taxon>
        <taxon>Tracheophyta</taxon>
        <taxon>Spermatophyta</taxon>
        <taxon>Magnoliopsida</taxon>
        <taxon>Liliopsida</taxon>
        <taxon>Poales</taxon>
        <taxon>Poaceae</taxon>
        <taxon>BOP clade</taxon>
        <taxon>Oryzoideae</taxon>
        <taxon>Oryzeae</taxon>
        <taxon>Oryzinae</taxon>
        <taxon>Oryza</taxon>
    </lineage>
</organism>
<proteinExistence type="predicted"/>
<reference evidence="2" key="2">
    <citation type="submission" date="2018-05" db="EMBL/GenBank/DDBJ databases">
        <title>OpunRS2 (Oryza punctata Reference Sequence Version 2).</title>
        <authorList>
            <person name="Zhang J."/>
            <person name="Kudrna D."/>
            <person name="Lee S."/>
            <person name="Talag J."/>
            <person name="Welchert J."/>
            <person name="Wing R.A."/>
        </authorList>
    </citation>
    <scope>NUCLEOTIDE SEQUENCE [LARGE SCALE GENOMIC DNA]</scope>
</reference>
<protein>
    <submittedName>
        <fullName evidence="2">Uncharacterized protein</fullName>
    </submittedName>
</protein>
<reference evidence="2" key="1">
    <citation type="submission" date="2015-04" db="UniProtKB">
        <authorList>
            <consortium name="EnsemblPlants"/>
        </authorList>
    </citation>
    <scope>IDENTIFICATION</scope>
</reference>
<dbReference type="EnsemblPlants" id="OPUNC02G06370.1">
    <property type="protein sequence ID" value="OPUNC02G06370.1"/>
    <property type="gene ID" value="OPUNC02G06370"/>
</dbReference>
<sequence>MSSKLTLLPAFGPGYKLQSVQYKSRQHSSISGNGEGVGKDDCGGVTIATAGRAIAARMMMMTTRRGNDDGSSLKGNRFVDRCPDRGGLGGPDDWRGKSTNDLAPSSLFPYLARRSVDGSNKRGGSTAAEHQSSDDNRNGLGSMDLMPLAS</sequence>
<keyword evidence="3" id="KW-1185">Reference proteome</keyword>
<dbReference type="Gramene" id="OPUNC02G06370.1">
    <property type="protein sequence ID" value="OPUNC02G06370.1"/>
    <property type="gene ID" value="OPUNC02G06370"/>
</dbReference>
<dbReference type="AlphaFoldDB" id="A0A0E0JWS3"/>
<accession>A0A0E0JWS3</accession>
<name>A0A0E0JWS3_ORYPU</name>
<dbReference type="Proteomes" id="UP000026962">
    <property type="component" value="Chromosome 2"/>
</dbReference>